<evidence type="ECO:0000313" key="4">
    <source>
        <dbReference type="Proteomes" id="UP000095553"/>
    </source>
</evidence>
<dbReference type="PANTHER" id="PTHR40459:SF1">
    <property type="entry name" value="CONSERVED HYPOTHETICAL ALANINE AND LEUCINE RICH PROTEIN"/>
    <property type="match status" value="1"/>
</dbReference>
<dbReference type="Pfam" id="PF10728">
    <property type="entry name" value="DUF2520"/>
    <property type="match status" value="1"/>
</dbReference>
<name>A0A173RDR0_ANAHA</name>
<dbReference type="EMBL" id="CYXY01000002">
    <property type="protein sequence ID" value="CUM75438.1"/>
    <property type="molecule type" value="Genomic_DNA"/>
</dbReference>
<dbReference type="SUPFAM" id="SSF48179">
    <property type="entry name" value="6-phosphogluconate dehydrogenase C-terminal domain-like"/>
    <property type="match status" value="1"/>
</dbReference>
<dbReference type="InterPro" id="IPR036291">
    <property type="entry name" value="NAD(P)-bd_dom_sf"/>
</dbReference>
<accession>A0A173RDR0</accession>
<dbReference type="Gene3D" id="3.40.50.720">
    <property type="entry name" value="NAD(P)-binding Rossmann-like Domain"/>
    <property type="match status" value="1"/>
</dbReference>
<organism evidence="3 4">
    <name type="scientific">Anaerostipes hadrus</name>
    <dbReference type="NCBI Taxonomy" id="649756"/>
    <lineage>
        <taxon>Bacteria</taxon>
        <taxon>Bacillati</taxon>
        <taxon>Bacillota</taxon>
        <taxon>Clostridia</taxon>
        <taxon>Lachnospirales</taxon>
        <taxon>Lachnospiraceae</taxon>
        <taxon>Anaerostipes</taxon>
    </lineage>
</organism>
<gene>
    <name evidence="3" type="ORF">ERS852571_00406</name>
</gene>
<dbReference type="Pfam" id="PF10727">
    <property type="entry name" value="Rossmann-like"/>
    <property type="match status" value="1"/>
</dbReference>
<dbReference type="RefSeq" id="WP_055072300.1">
    <property type="nucleotide sequence ID" value="NZ_CYXY01000002.1"/>
</dbReference>
<feature type="domain" description="DUF2520" evidence="2">
    <location>
        <begin position="133"/>
        <end position="257"/>
    </location>
</feature>
<dbReference type="SUPFAM" id="SSF51735">
    <property type="entry name" value="NAD(P)-binding Rossmann-fold domains"/>
    <property type="match status" value="1"/>
</dbReference>
<protein>
    <submittedName>
        <fullName evidence="3">Uncharacterized conserved protein</fullName>
    </submittedName>
</protein>
<dbReference type="Proteomes" id="UP000095553">
    <property type="component" value="Unassembled WGS sequence"/>
</dbReference>
<dbReference type="PANTHER" id="PTHR40459">
    <property type="entry name" value="CONSERVED HYPOTHETICAL ALANINE AND LEUCINE RICH PROTEIN"/>
    <property type="match status" value="1"/>
</dbReference>
<dbReference type="AlphaFoldDB" id="A0A173RDR0"/>
<dbReference type="Gene3D" id="1.10.1040.20">
    <property type="entry name" value="ProC-like, C-terminal domain"/>
    <property type="match status" value="1"/>
</dbReference>
<evidence type="ECO:0000313" key="3">
    <source>
        <dbReference type="EMBL" id="CUM75438.1"/>
    </source>
</evidence>
<dbReference type="InterPro" id="IPR037108">
    <property type="entry name" value="TM1727-like_C_sf"/>
</dbReference>
<feature type="domain" description="Putative oxidoreductase/dehydrogenase Rossmann-like" evidence="1">
    <location>
        <begin position="1"/>
        <end position="115"/>
    </location>
</feature>
<dbReference type="InterPro" id="IPR008927">
    <property type="entry name" value="6-PGluconate_DH-like_C_sf"/>
</dbReference>
<reference evidence="3 4" key="1">
    <citation type="submission" date="2015-09" db="EMBL/GenBank/DDBJ databases">
        <authorList>
            <consortium name="Pathogen Informatics"/>
        </authorList>
    </citation>
    <scope>NUCLEOTIDE SEQUENCE [LARGE SCALE GENOMIC DNA]</scope>
    <source>
        <strain evidence="3 4">2789STDY5834959</strain>
    </source>
</reference>
<sequence length="282" mass="31208">MKVGFIGAGKVGCSLYDYFVYNNIPVTGCYTRTQAKVSGTEKQTQKIFTTSIDKILTKSDVLFLTVPDDAIAAVWELVKTYPIQGKFICHCSGSLGSAVLSGIEETGAYGYSIHPMFPFKSKKTAYEDLSQALFSVEGNEEHIEEIMDLLSACPNHIVRLKSEDKPKYHAAAVFASNLAVGLINQAKRLLMECGFDEDAALKALKPLTVTNMNNIFDVGTCDALTGPVERHDIKTVQKHLNALDQETKETYSALTKEIIKLAQMRHPDISYADMKHVLEEEK</sequence>
<dbReference type="InterPro" id="IPR019665">
    <property type="entry name" value="OxRdtase/DH_put_Rossmann_dom"/>
</dbReference>
<dbReference type="InterPro" id="IPR018931">
    <property type="entry name" value="DUF2520"/>
</dbReference>
<proteinExistence type="predicted"/>
<evidence type="ECO:0000259" key="1">
    <source>
        <dbReference type="Pfam" id="PF10727"/>
    </source>
</evidence>
<evidence type="ECO:0000259" key="2">
    <source>
        <dbReference type="Pfam" id="PF10728"/>
    </source>
</evidence>